<dbReference type="Pfam" id="PF13563">
    <property type="entry name" value="2_5_RNA_ligase2"/>
    <property type="match status" value="1"/>
</dbReference>
<keyword evidence="1" id="KW-0378">Hydrolase</keyword>
<dbReference type="PANTHER" id="PTHR35561:SF1">
    <property type="entry name" value="RNA 2',3'-CYCLIC PHOSPHODIESTERASE"/>
    <property type="match status" value="1"/>
</dbReference>
<dbReference type="AlphaFoldDB" id="A0A923S1Y4"/>
<dbReference type="GO" id="GO:0008664">
    <property type="term" value="F:RNA 2',3'-cyclic 3'-phosphodiesterase activity"/>
    <property type="evidence" value="ECO:0007669"/>
    <property type="project" value="InterPro"/>
</dbReference>
<evidence type="ECO:0000313" key="2">
    <source>
        <dbReference type="EMBL" id="MBC5764183.1"/>
    </source>
</evidence>
<dbReference type="InterPro" id="IPR009097">
    <property type="entry name" value="Cyclic_Pdiesterase"/>
</dbReference>
<organism evidence="2 3">
    <name type="scientific">Ramlibacter albus</name>
    <dbReference type="NCBI Taxonomy" id="2079448"/>
    <lineage>
        <taxon>Bacteria</taxon>
        <taxon>Pseudomonadati</taxon>
        <taxon>Pseudomonadota</taxon>
        <taxon>Betaproteobacteria</taxon>
        <taxon>Burkholderiales</taxon>
        <taxon>Comamonadaceae</taxon>
        <taxon>Ramlibacter</taxon>
    </lineage>
</organism>
<dbReference type="RefSeq" id="WP_187080664.1">
    <property type="nucleotide sequence ID" value="NZ_JACORU010000002.1"/>
</dbReference>
<dbReference type="InterPro" id="IPR004175">
    <property type="entry name" value="RNA_CPDase"/>
</dbReference>
<sequence>MYRDTQPPGADELRIFLGLWPTAAVLAQLEEARSQWSWPAGTSRTRAERLHVTLHFIGGVPASRLDELRSHLAVPFEPFTLELSQPQVWRGGIAVLAAPEVPPGLALLHSRLAERLRSLELPVEQRPYRPHATFARKAFGAKLPPSPTKVDWPAREGYRLVRTLPGGRGYEPLAGFC</sequence>
<comment type="caution">
    <text evidence="2">The sequence shown here is derived from an EMBL/GenBank/DDBJ whole genome shotgun (WGS) entry which is preliminary data.</text>
</comment>
<dbReference type="NCBIfam" id="TIGR02258">
    <property type="entry name" value="2_5_ligase"/>
    <property type="match status" value="1"/>
</dbReference>
<dbReference type="SUPFAM" id="SSF55144">
    <property type="entry name" value="LigT-like"/>
    <property type="match status" value="1"/>
</dbReference>
<dbReference type="GO" id="GO:0004113">
    <property type="term" value="F:2',3'-cyclic-nucleotide 3'-phosphodiesterase activity"/>
    <property type="evidence" value="ECO:0007669"/>
    <property type="project" value="InterPro"/>
</dbReference>
<reference evidence="2" key="1">
    <citation type="submission" date="2020-08" db="EMBL/GenBank/DDBJ databases">
        <title>Ramlibacter sp. GTP1 16S ribosomal RNA gene genome sequencing and assembly.</title>
        <authorList>
            <person name="Kang M."/>
        </authorList>
    </citation>
    <scope>NUCLEOTIDE SEQUENCE</scope>
    <source>
        <strain evidence="2">GTP1</strain>
    </source>
</reference>
<gene>
    <name evidence="2" type="primary">thpR</name>
    <name evidence="2" type="ORF">H8R02_06970</name>
</gene>
<dbReference type="Gene3D" id="3.90.1140.10">
    <property type="entry name" value="Cyclic phosphodiesterase"/>
    <property type="match status" value="1"/>
</dbReference>
<dbReference type="Proteomes" id="UP000596827">
    <property type="component" value="Unassembled WGS sequence"/>
</dbReference>
<proteinExistence type="predicted"/>
<dbReference type="EMBL" id="JACORU010000002">
    <property type="protein sequence ID" value="MBC5764183.1"/>
    <property type="molecule type" value="Genomic_DNA"/>
</dbReference>
<evidence type="ECO:0000313" key="3">
    <source>
        <dbReference type="Proteomes" id="UP000596827"/>
    </source>
</evidence>
<protein>
    <submittedName>
        <fullName evidence="2">RNA 2',3'-cyclic phosphodiesterase</fullName>
    </submittedName>
</protein>
<dbReference type="PANTHER" id="PTHR35561">
    <property type="entry name" value="RNA 2',3'-CYCLIC PHOSPHODIESTERASE"/>
    <property type="match status" value="1"/>
</dbReference>
<keyword evidence="3" id="KW-1185">Reference proteome</keyword>
<name>A0A923S1Y4_9BURK</name>
<accession>A0A923S1Y4</accession>
<evidence type="ECO:0000256" key="1">
    <source>
        <dbReference type="ARBA" id="ARBA00022801"/>
    </source>
</evidence>